<dbReference type="AlphaFoldDB" id="A0A9E8SDZ7"/>
<dbReference type="KEGG" id="lnu:N7U66_17970"/>
<keyword evidence="2" id="KW-1185">Reference proteome</keyword>
<organism evidence="1 2">
    <name type="scientific">Lacinutrix neustonica</name>
    <dbReference type="NCBI Taxonomy" id="2980107"/>
    <lineage>
        <taxon>Bacteria</taxon>
        <taxon>Pseudomonadati</taxon>
        <taxon>Bacteroidota</taxon>
        <taxon>Flavobacteriia</taxon>
        <taxon>Flavobacteriales</taxon>
        <taxon>Flavobacteriaceae</taxon>
        <taxon>Lacinutrix</taxon>
    </lineage>
</organism>
<accession>A0A9E8SDZ7</accession>
<dbReference type="Proteomes" id="UP001164705">
    <property type="component" value="Chromosome"/>
</dbReference>
<sequence>MNAKWYFSALIIILATLGICREQLAVPNQEIVLEFIGKDNTSKDAQDAIATVKKQLLTLGIETVEVITVAGGKLKIKYYSSTDVKRIKEILTSDSALGYVSNRPDQKKNKIPFEEHIKIYKVDVYEIQNGNTLLSDVGGKCSLESKQENDRFSNPNVFSIIETIAVHESDQAVKVAYLLNRSIAIAIDNTSHKIPEVRAGPNS</sequence>
<proteinExistence type="predicted"/>
<gene>
    <name evidence="1" type="ORF">N7U66_17970</name>
</gene>
<dbReference type="RefSeq" id="WP_267676357.1">
    <property type="nucleotide sequence ID" value="NZ_CP113088.1"/>
</dbReference>
<dbReference type="EMBL" id="CP113088">
    <property type="protein sequence ID" value="WAC01759.1"/>
    <property type="molecule type" value="Genomic_DNA"/>
</dbReference>
<evidence type="ECO:0000313" key="1">
    <source>
        <dbReference type="EMBL" id="WAC01759.1"/>
    </source>
</evidence>
<evidence type="ECO:0000313" key="2">
    <source>
        <dbReference type="Proteomes" id="UP001164705"/>
    </source>
</evidence>
<name>A0A9E8SDZ7_9FLAO</name>
<reference evidence="1" key="1">
    <citation type="submission" date="2022-11" db="EMBL/GenBank/DDBJ databases">
        <title>Lacinutrix neustonica HL-RS19T sp. nov., isolated from the surface microlayer sample of brackish Lake Shihwa.</title>
        <authorList>
            <person name="Choi J.Y."/>
            <person name="Hwang C.Y."/>
        </authorList>
    </citation>
    <scope>NUCLEOTIDE SEQUENCE</scope>
    <source>
        <strain evidence="1">HL-RS19</strain>
    </source>
</reference>
<protein>
    <submittedName>
        <fullName evidence="1">Uncharacterized protein</fullName>
    </submittedName>
</protein>